<accession>A0A0A9HPH0</accession>
<name>A0A0A9HPH0_ARUDO</name>
<proteinExistence type="predicted"/>
<keyword evidence="1" id="KW-0812">Transmembrane</keyword>
<feature type="transmembrane region" description="Helical" evidence="1">
    <location>
        <begin position="21"/>
        <end position="40"/>
    </location>
</feature>
<evidence type="ECO:0000313" key="2">
    <source>
        <dbReference type="EMBL" id="JAE34818.1"/>
    </source>
</evidence>
<organism evidence="2">
    <name type="scientific">Arundo donax</name>
    <name type="common">Giant reed</name>
    <name type="synonym">Donax arundinaceus</name>
    <dbReference type="NCBI Taxonomy" id="35708"/>
    <lineage>
        <taxon>Eukaryota</taxon>
        <taxon>Viridiplantae</taxon>
        <taxon>Streptophyta</taxon>
        <taxon>Embryophyta</taxon>
        <taxon>Tracheophyta</taxon>
        <taxon>Spermatophyta</taxon>
        <taxon>Magnoliopsida</taxon>
        <taxon>Liliopsida</taxon>
        <taxon>Poales</taxon>
        <taxon>Poaceae</taxon>
        <taxon>PACMAD clade</taxon>
        <taxon>Arundinoideae</taxon>
        <taxon>Arundineae</taxon>
        <taxon>Arundo</taxon>
    </lineage>
</organism>
<protein>
    <submittedName>
        <fullName evidence="2">Uncharacterized protein</fullName>
    </submittedName>
</protein>
<keyword evidence="1" id="KW-0472">Membrane</keyword>
<reference evidence="2" key="2">
    <citation type="journal article" date="2015" name="Data Brief">
        <title>Shoot transcriptome of the giant reed, Arundo donax.</title>
        <authorList>
            <person name="Barrero R.A."/>
            <person name="Guerrero F.D."/>
            <person name="Moolhuijzen P."/>
            <person name="Goolsby J.A."/>
            <person name="Tidwell J."/>
            <person name="Bellgard S.E."/>
            <person name="Bellgard M.I."/>
        </authorList>
    </citation>
    <scope>NUCLEOTIDE SEQUENCE</scope>
    <source>
        <tissue evidence="2">Shoot tissue taken approximately 20 cm above the soil surface</tissue>
    </source>
</reference>
<sequence>MTKHSVGRKIHSVMCYPNIQLMLIGIQYCYCALAHILQLFF</sequence>
<keyword evidence="1" id="KW-1133">Transmembrane helix</keyword>
<dbReference type="EMBL" id="GBRH01163078">
    <property type="protein sequence ID" value="JAE34818.1"/>
    <property type="molecule type" value="Transcribed_RNA"/>
</dbReference>
<evidence type="ECO:0000256" key="1">
    <source>
        <dbReference type="SAM" id="Phobius"/>
    </source>
</evidence>
<reference evidence="2" key="1">
    <citation type="submission" date="2014-09" db="EMBL/GenBank/DDBJ databases">
        <authorList>
            <person name="Magalhaes I.L.F."/>
            <person name="Oliveira U."/>
            <person name="Santos F.R."/>
            <person name="Vidigal T.H.D.A."/>
            <person name="Brescovit A.D."/>
            <person name="Santos A.J."/>
        </authorList>
    </citation>
    <scope>NUCLEOTIDE SEQUENCE</scope>
    <source>
        <tissue evidence="2">Shoot tissue taken approximately 20 cm above the soil surface</tissue>
    </source>
</reference>
<dbReference type="AlphaFoldDB" id="A0A0A9HPH0"/>